<dbReference type="Proteomes" id="UP000529795">
    <property type="component" value="Unassembled WGS sequence"/>
</dbReference>
<organism evidence="1 2">
    <name type="scientific">Sphingomonas jinjuensis</name>
    <dbReference type="NCBI Taxonomy" id="535907"/>
    <lineage>
        <taxon>Bacteria</taxon>
        <taxon>Pseudomonadati</taxon>
        <taxon>Pseudomonadota</taxon>
        <taxon>Alphaproteobacteria</taxon>
        <taxon>Sphingomonadales</taxon>
        <taxon>Sphingomonadaceae</taxon>
        <taxon>Sphingomonas</taxon>
    </lineage>
</organism>
<comment type="caution">
    <text evidence="1">The sequence shown here is derived from an EMBL/GenBank/DDBJ whole genome shotgun (WGS) entry which is preliminary data.</text>
</comment>
<accession>A0A840F4F1</accession>
<protein>
    <submittedName>
        <fullName evidence="1">Uncharacterized protein</fullName>
    </submittedName>
</protein>
<name>A0A840F4F1_9SPHN</name>
<dbReference type="RefSeq" id="WP_183982292.1">
    <property type="nucleotide sequence ID" value="NZ_JACIEV010000001.1"/>
</dbReference>
<evidence type="ECO:0000313" key="2">
    <source>
        <dbReference type="Proteomes" id="UP000529795"/>
    </source>
</evidence>
<dbReference type="AlphaFoldDB" id="A0A840F4F1"/>
<evidence type="ECO:0000313" key="1">
    <source>
        <dbReference type="EMBL" id="MBB4152679.1"/>
    </source>
</evidence>
<reference evidence="1 2" key="1">
    <citation type="submission" date="2020-08" db="EMBL/GenBank/DDBJ databases">
        <title>Genomic Encyclopedia of Type Strains, Phase IV (KMG-IV): sequencing the most valuable type-strain genomes for metagenomic binning, comparative biology and taxonomic classification.</title>
        <authorList>
            <person name="Goeker M."/>
        </authorList>
    </citation>
    <scope>NUCLEOTIDE SEQUENCE [LARGE SCALE GENOMIC DNA]</scope>
    <source>
        <strain evidence="1 2">YC6723</strain>
    </source>
</reference>
<gene>
    <name evidence="1" type="ORF">GGQ80_000555</name>
</gene>
<keyword evidence="2" id="KW-1185">Reference proteome</keyword>
<sequence>MRRTMAIVALGMIGAKAPPAERVVSGDALLRSRVGDVPATLRIDPAAPAMPLFDQAFAERARLKLKGKWGISIGYAVGPVSVMTRTQVVPLDLGAGADKRRIGWSSRPFSAAAEGSVGPDALPEPVVRFQLHSPRPDERTVALPMIRNTGPFGLFGNFSTTFAAIEVAGEPMRLRLDPFHPRTLATAGAAVRLAHVFDGTVSGEPRATEIFFGVKRPVRDLTLRRPFAIGPLAIVALGVRVADAGSAASIREAGAASFDPDEVVVTAKGKKRDIRRDTVSLGADYLARCSSIVFDKPAGLIRLSCN</sequence>
<dbReference type="EMBL" id="JACIEV010000001">
    <property type="protein sequence ID" value="MBB4152679.1"/>
    <property type="molecule type" value="Genomic_DNA"/>
</dbReference>
<proteinExistence type="predicted"/>